<evidence type="ECO:0000313" key="5">
    <source>
        <dbReference type="Proteomes" id="UP000712600"/>
    </source>
</evidence>
<proteinExistence type="predicted"/>
<dbReference type="SUPFAM" id="SSF100934">
    <property type="entry name" value="Heat shock protein 70kD (HSP70), C-terminal subdomain"/>
    <property type="match status" value="1"/>
</dbReference>
<evidence type="ECO:0000256" key="3">
    <source>
        <dbReference type="SAM" id="MobiDB-lite"/>
    </source>
</evidence>
<dbReference type="PRINTS" id="PR00301">
    <property type="entry name" value="HEATSHOCK70"/>
</dbReference>
<comment type="caution">
    <text evidence="4">The sequence shown here is derived from an EMBL/GenBank/DDBJ whole genome shotgun (WGS) entry which is preliminary data.</text>
</comment>
<dbReference type="Gene3D" id="3.90.640.10">
    <property type="entry name" value="Actin, Chain A, domain 4"/>
    <property type="match status" value="1"/>
</dbReference>
<dbReference type="InterPro" id="IPR013126">
    <property type="entry name" value="Hsp_70_fam"/>
</dbReference>
<sequence>MNRARDFDEVLFNYFAAEFKERYSIDVCTNTKACVRLRASCEKVKRGSVEYRVFDGGEGCEEFEKLSSGLLERLIVPCQKALDDSGLSLDQIHSVELVGSGSRIPAISKKPSSLFKRELGRTVNASECVARGCALQCAMLSPIFRVRDYEVQDSFPFSICFSSDKGFVALCMLWMIGPFQISHGEAERVKVRVQLNLRVIVTIDSASLIEDHKENMTSEEMISENNHQSSAAKVDTSSSTNDPKAIKRTKIPVVGNVSGALTKDELLEAKHREYSLVEQDLKMESTKDKKNALESFVYEMRDKMLNTYRNTATESERECIVRNLQETEEWLYEDGDDESENAYIEKLNDIRKVTLPISKFCIKACVRW</sequence>
<dbReference type="PANTHER" id="PTHR45639:SF15">
    <property type="entry name" value="HEAT SHOCK 70 KDA PROTEIN 16"/>
    <property type="match status" value="1"/>
</dbReference>
<evidence type="ECO:0000256" key="2">
    <source>
        <dbReference type="ARBA" id="ARBA00022840"/>
    </source>
</evidence>
<dbReference type="SUPFAM" id="SSF53067">
    <property type="entry name" value="Actin-like ATPase domain"/>
    <property type="match status" value="1"/>
</dbReference>
<dbReference type="Gene3D" id="3.30.420.40">
    <property type="match status" value="2"/>
</dbReference>
<name>A0A8S9RFE6_BRACR</name>
<dbReference type="InterPro" id="IPR029047">
    <property type="entry name" value="HSP70_peptide-bd_sf"/>
</dbReference>
<dbReference type="Gene3D" id="2.60.34.10">
    <property type="entry name" value="Substrate Binding Domain Of DNAk, Chain A, domain 1"/>
    <property type="match status" value="1"/>
</dbReference>
<dbReference type="FunFam" id="1.20.1270.10:FF:000002">
    <property type="entry name" value="Heat shock 70 kDa protein 4"/>
    <property type="match status" value="1"/>
</dbReference>
<reference evidence="4" key="1">
    <citation type="submission" date="2019-12" db="EMBL/GenBank/DDBJ databases">
        <title>Genome sequencing and annotation of Brassica cretica.</title>
        <authorList>
            <person name="Studholme D.J."/>
            <person name="Sarris P."/>
        </authorList>
    </citation>
    <scope>NUCLEOTIDE SEQUENCE</scope>
    <source>
        <strain evidence="4">PFS-109/04</strain>
        <tissue evidence="4">Leaf</tissue>
    </source>
</reference>
<keyword evidence="2" id="KW-0067">ATP-binding</keyword>
<feature type="region of interest" description="Disordered" evidence="3">
    <location>
        <begin position="221"/>
        <end position="243"/>
    </location>
</feature>
<dbReference type="GO" id="GO:0005634">
    <property type="term" value="C:nucleus"/>
    <property type="evidence" value="ECO:0007669"/>
    <property type="project" value="TreeGrafter"/>
</dbReference>
<accession>A0A8S9RFE6</accession>
<dbReference type="Gene3D" id="1.20.1270.10">
    <property type="match status" value="1"/>
</dbReference>
<dbReference type="GO" id="GO:0140662">
    <property type="term" value="F:ATP-dependent protein folding chaperone"/>
    <property type="evidence" value="ECO:0007669"/>
    <property type="project" value="InterPro"/>
</dbReference>
<gene>
    <name evidence="4" type="ORF">F2Q69_00060670</name>
</gene>
<dbReference type="PANTHER" id="PTHR45639">
    <property type="entry name" value="HSC70CB, ISOFORM G-RELATED"/>
    <property type="match status" value="1"/>
</dbReference>
<keyword evidence="1" id="KW-0547">Nucleotide-binding</keyword>
<dbReference type="InterPro" id="IPR029048">
    <property type="entry name" value="HSP70_C_sf"/>
</dbReference>
<dbReference type="GO" id="GO:0005524">
    <property type="term" value="F:ATP binding"/>
    <property type="evidence" value="ECO:0007669"/>
    <property type="project" value="UniProtKB-KW"/>
</dbReference>
<dbReference type="AlphaFoldDB" id="A0A8S9RFE6"/>
<evidence type="ECO:0000313" key="4">
    <source>
        <dbReference type="EMBL" id="KAF3571560.1"/>
    </source>
</evidence>
<dbReference type="InterPro" id="IPR043129">
    <property type="entry name" value="ATPase_NBD"/>
</dbReference>
<dbReference type="Pfam" id="PF00012">
    <property type="entry name" value="HSP70"/>
    <property type="match status" value="2"/>
</dbReference>
<dbReference type="Proteomes" id="UP000712600">
    <property type="component" value="Unassembled WGS sequence"/>
</dbReference>
<dbReference type="GO" id="GO:0005829">
    <property type="term" value="C:cytosol"/>
    <property type="evidence" value="ECO:0007669"/>
    <property type="project" value="TreeGrafter"/>
</dbReference>
<dbReference type="EMBL" id="QGKX02000095">
    <property type="protein sequence ID" value="KAF3571560.1"/>
    <property type="molecule type" value="Genomic_DNA"/>
</dbReference>
<organism evidence="4 5">
    <name type="scientific">Brassica cretica</name>
    <name type="common">Mustard</name>
    <dbReference type="NCBI Taxonomy" id="69181"/>
    <lineage>
        <taxon>Eukaryota</taxon>
        <taxon>Viridiplantae</taxon>
        <taxon>Streptophyta</taxon>
        <taxon>Embryophyta</taxon>
        <taxon>Tracheophyta</taxon>
        <taxon>Spermatophyta</taxon>
        <taxon>Magnoliopsida</taxon>
        <taxon>eudicotyledons</taxon>
        <taxon>Gunneridae</taxon>
        <taxon>Pentapetalae</taxon>
        <taxon>rosids</taxon>
        <taxon>malvids</taxon>
        <taxon>Brassicales</taxon>
        <taxon>Brassicaceae</taxon>
        <taxon>Brassiceae</taxon>
        <taxon>Brassica</taxon>
    </lineage>
</organism>
<protein>
    <submittedName>
        <fullName evidence="4">Uncharacterized protein</fullName>
    </submittedName>
</protein>
<evidence type="ECO:0000256" key="1">
    <source>
        <dbReference type="ARBA" id="ARBA00022741"/>
    </source>
</evidence>
<feature type="compositionally biased region" description="Polar residues" evidence="3">
    <location>
        <begin position="221"/>
        <end position="242"/>
    </location>
</feature>